<evidence type="ECO:0000259" key="4">
    <source>
        <dbReference type="Pfam" id="PF25876"/>
    </source>
</evidence>
<evidence type="ECO:0000259" key="5">
    <source>
        <dbReference type="Pfam" id="PF25917"/>
    </source>
</evidence>
<dbReference type="RefSeq" id="WP_345316626.1">
    <property type="nucleotide sequence ID" value="NZ_BAABLF010000009.1"/>
</dbReference>
<dbReference type="PANTHER" id="PTHR30158">
    <property type="entry name" value="ACRA/E-RELATED COMPONENT OF DRUG EFFLUX TRANSPORTER"/>
    <property type="match status" value="1"/>
</dbReference>
<gene>
    <name evidence="8" type="primary">vmeY_2</name>
    <name evidence="8" type="ORF">GCM10025772_16960</name>
</gene>
<dbReference type="NCBIfam" id="TIGR01730">
    <property type="entry name" value="RND_mfp"/>
    <property type="match status" value="1"/>
</dbReference>
<evidence type="ECO:0000313" key="9">
    <source>
        <dbReference type="Proteomes" id="UP001501600"/>
    </source>
</evidence>
<dbReference type="Gene3D" id="1.10.287.470">
    <property type="entry name" value="Helix hairpin bin"/>
    <property type="match status" value="1"/>
</dbReference>
<evidence type="ECO:0000313" key="8">
    <source>
        <dbReference type="EMBL" id="GAA5191014.1"/>
    </source>
</evidence>
<comment type="similarity">
    <text evidence="2">Belongs to the membrane fusion protein (MFP) (TC 8.A.1) family.</text>
</comment>
<feature type="domain" description="Multidrug resistance protein MdtA-like alpha-helical hairpin" evidence="4">
    <location>
        <begin position="100"/>
        <end position="169"/>
    </location>
</feature>
<dbReference type="SUPFAM" id="SSF111369">
    <property type="entry name" value="HlyD-like secretion proteins"/>
    <property type="match status" value="1"/>
</dbReference>
<evidence type="ECO:0000259" key="7">
    <source>
        <dbReference type="Pfam" id="PF25967"/>
    </source>
</evidence>
<dbReference type="InterPro" id="IPR006143">
    <property type="entry name" value="RND_pump_MFP"/>
</dbReference>
<reference evidence="9" key="1">
    <citation type="journal article" date="2019" name="Int. J. Syst. Evol. Microbiol.">
        <title>The Global Catalogue of Microorganisms (GCM) 10K type strain sequencing project: providing services to taxonomists for standard genome sequencing and annotation.</title>
        <authorList>
            <consortium name="The Broad Institute Genomics Platform"/>
            <consortium name="The Broad Institute Genome Sequencing Center for Infectious Disease"/>
            <person name="Wu L."/>
            <person name="Ma J."/>
        </authorList>
    </citation>
    <scope>NUCLEOTIDE SEQUENCE [LARGE SCALE GENOMIC DNA]</scope>
    <source>
        <strain evidence="9">JCM 18720</strain>
    </source>
</reference>
<dbReference type="EMBL" id="BAABLF010000009">
    <property type="protein sequence ID" value="GAA5191014.1"/>
    <property type="molecule type" value="Genomic_DNA"/>
</dbReference>
<keyword evidence="9" id="KW-1185">Reference proteome</keyword>
<dbReference type="Pfam" id="PF25967">
    <property type="entry name" value="RND-MFP_C"/>
    <property type="match status" value="1"/>
</dbReference>
<dbReference type="PROSITE" id="PS51257">
    <property type="entry name" value="PROKAR_LIPOPROTEIN"/>
    <property type="match status" value="1"/>
</dbReference>
<dbReference type="InterPro" id="IPR058624">
    <property type="entry name" value="MdtA-like_HH"/>
</dbReference>
<protein>
    <submittedName>
        <fullName evidence="8">Multidrug efflux RND transporter periplasmic adaptor subunit VmeY</fullName>
    </submittedName>
</protein>
<evidence type="ECO:0000256" key="3">
    <source>
        <dbReference type="SAM" id="Coils"/>
    </source>
</evidence>
<feature type="domain" description="Multidrug resistance protein MdtA-like C-terminal permuted SH3" evidence="7">
    <location>
        <begin position="295"/>
        <end position="354"/>
    </location>
</feature>
<sequence>MKSFHRLPLVAVLASVLLSGCESDTQSMALPAPTVEVVSATASQYQPVKRFSGRIEAIEDIGVSAQVAGYLTERWVEDGQWVEAGAPLFEIDPRPYHAALEAAKGSLAEALAARDIAKINLKRNRQLLGKGSVSQSDIDNLTASLAMAEARVLQAEAAREMAELNLHHTRVLAPIAGQVGAANASVGDLVGPQSGALITLVQQDPMRASFRISERERLALVVNGLMENDKIEVMLDLGQGQTYSHPGLLSFIDNRIEASTGTLAMHADFANPEHLLMAGQYVQVQVRPKGTLEGLMIPNAAVQSDQQGSFVMVVDDQQVVERRNVELGERLGQDIVVLSNLEAGERVVVAGLHRTRAGGKVTVAGEQE</sequence>
<dbReference type="InterPro" id="IPR058627">
    <property type="entry name" value="MdtA-like_C"/>
</dbReference>
<evidence type="ECO:0000256" key="2">
    <source>
        <dbReference type="ARBA" id="ARBA00009477"/>
    </source>
</evidence>
<dbReference type="Pfam" id="PF25917">
    <property type="entry name" value="BSH_RND"/>
    <property type="match status" value="1"/>
</dbReference>
<evidence type="ECO:0000259" key="6">
    <source>
        <dbReference type="Pfam" id="PF25944"/>
    </source>
</evidence>
<dbReference type="InterPro" id="IPR058625">
    <property type="entry name" value="MdtA-like_BSH"/>
</dbReference>
<name>A0ABP9S6A5_9GAMM</name>
<dbReference type="Pfam" id="PF25944">
    <property type="entry name" value="Beta-barrel_RND"/>
    <property type="match status" value="1"/>
</dbReference>
<feature type="domain" description="Multidrug resistance protein MdtA-like barrel-sandwich hybrid" evidence="5">
    <location>
        <begin position="61"/>
        <end position="191"/>
    </location>
</feature>
<dbReference type="Proteomes" id="UP001501600">
    <property type="component" value="Unassembled WGS sequence"/>
</dbReference>
<comment type="caution">
    <text evidence="8">The sequence shown here is derived from an EMBL/GenBank/DDBJ whole genome shotgun (WGS) entry which is preliminary data.</text>
</comment>
<feature type="coiled-coil region" evidence="3">
    <location>
        <begin position="138"/>
        <end position="165"/>
    </location>
</feature>
<comment type="subcellular location">
    <subcellularLocation>
        <location evidence="1">Cell inner membrane</location>
        <topology evidence="1">Lipid-anchor</topology>
    </subcellularLocation>
</comment>
<dbReference type="Pfam" id="PF25876">
    <property type="entry name" value="HH_MFP_RND"/>
    <property type="match status" value="1"/>
</dbReference>
<accession>A0ABP9S6A5</accession>
<dbReference type="Gene3D" id="2.40.50.100">
    <property type="match status" value="1"/>
</dbReference>
<feature type="domain" description="Multidrug resistance protein MdtA-like beta-barrel" evidence="6">
    <location>
        <begin position="205"/>
        <end position="286"/>
    </location>
</feature>
<organism evidence="8 9">
    <name type="scientific">Ferrimonas gelatinilytica</name>
    <dbReference type="NCBI Taxonomy" id="1255257"/>
    <lineage>
        <taxon>Bacteria</taxon>
        <taxon>Pseudomonadati</taxon>
        <taxon>Pseudomonadota</taxon>
        <taxon>Gammaproteobacteria</taxon>
        <taxon>Alteromonadales</taxon>
        <taxon>Ferrimonadaceae</taxon>
        <taxon>Ferrimonas</taxon>
    </lineage>
</organism>
<dbReference type="InterPro" id="IPR058626">
    <property type="entry name" value="MdtA-like_b-barrel"/>
</dbReference>
<proteinExistence type="inferred from homology"/>
<keyword evidence="3" id="KW-0175">Coiled coil</keyword>
<dbReference type="Gene3D" id="2.40.420.20">
    <property type="match status" value="1"/>
</dbReference>
<dbReference type="Gene3D" id="2.40.30.170">
    <property type="match status" value="1"/>
</dbReference>
<evidence type="ECO:0000256" key="1">
    <source>
        <dbReference type="ARBA" id="ARBA00004519"/>
    </source>
</evidence>